<keyword evidence="5" id="KW-1185">Reference proteome</keyword>
<accession>W6U184</accession>
<comment type="caution">
    <text evidence="4">The sequence shown here is derived from an EMBL/GenBank/DDBJ whole genome shotgun (WGS) entry which is preliminary data.</text>
</comment>
<dbReference type="Proteomes" id="UP000019149">
    <property type="component" value="Unassembled WGS sequence"/>
</dbReference>
<organism evidence="4 5">
    <name type="scientific">Echinococcus granulosus</name>
    <name type="common">Hydatid tapeworm</name>
    <dbReference type="NCBI Taxonomy" id="6210"/>
    <lineage>
        <taxon>Eukaryota</taxon>
        <taxon>Metazoa</taxon>
        <taxon>Spiralia</taxon>
        <taxon>Lophotrochozoa</taxon>
        <taxon>Platyhelminthes</taxon>
        <taxon>Cestoda</taxon>
        <taxon>Eucestoda</taxon>
        <taxon>Cyclophyllidea</taxon>
        <taxon>Taeniidae</taxon>
        <taxon>Echinococcus</taxon>
        <taxon>Echinococcus granulosus group</taxon>
    </lineage>
</organism>
<evidence type="ECO:0000313" key="5">
    <source>
        <dbReference type="Proteomes" id="UP000019149"/>
    </source>
</evidence>
<sequence length="420" mass="44989">MLTSMSNYAAVPISLFFLGRLGKTELAAGGLAISIFHVAGISIIFGLLTASETLFSQNKVYPPLVASITGNLINAGAHYLFTFHSDFGFFGSAISQSPGFMAQASVVAVYILISRIYRTTWDGLEWWVYESGSLLSGLRRERALAVQTILNNVESLLYCTFPLGFCIATTIRIGQFLGANKAEVPRSTACVALITIGTLVDTALRIIRARTASHSTRVLAVSVFLAIVNSVIIMLTRFHIPRIFTNDPHPPDSSPTESRSAANQSMGGSKTLLPATPLVGVCSGIIHGVGMQRTGAIICMVCMYLIGGPMGLSHLMLTDPSVSGLSLLTASADLTYNEHANFVGFWWGLCAGTGVESVVYIAIIMQIGWNKMCRKLISDAGVKINTTCVGIGAEINFDDVSFSGCEADGNQVHQRRVKTT</sequence>
<feature type="transmembrane region" description="Helical" evidence="3">
    <location>
        <begin position="219"/>
        <end position="240"/>
    </location>
</feature>
<feature type="transmembrane region" description="Helical" evidence="3">
    <location>
        <begin position="26"/>
        <end position="48"/>
    </location>
</feature>
<keyword evidence="3" id="KW-1133">Transmembrane helix</keyword>
<dbReference type="CTD" id="36346609"/>
<dbReference type="Pfam" id="PF01554">
    <property type="entry name" value="MatE"/>
    <property type="match status" value="2"/>
</dbReference>
<comment type="similarity">
    <text evidence="1">Belongs to the multi antimicrobial extrusion (MATE) (TC 2.A.66.1) family.</text>
</comment>
<feature type="transmembrane region" description="Helical" evidence="3">
    <location>
        <begin position="60"/>
        <end position="81"/>
    </location>
</feature>
<feature type="transmembrane region" description="Helical" evidence="3">
    <location>
        <begin position="344"/>
        <end position="365"/>
    </location>
</feature>
<dbReference type="OrthoDB" id="6275612at2759"/>
<protein>
    <submittedName>
        <fullName evidence="4">Multidrug and toxin extrusion protein</fullName>
    </submittedName>
</protein>
<evidence type="ECO:0000256" key="1">
    <source>
        <dbReference type="ARBA" id="ARBA00010199"/>
    </source>
</evidence>
<dbReference type="OMA" id="IAMAFNT"/>
<feature type="compositionally biased region" description="Polar residues" evidence="2">
    <location>
        <begin position="254"/>
        <end position="267"/>
    </location>
</feature>
<feature type="transmembrane region" description="Helical" evidence="3">
    <location>
        <begin position="156"/>
        <end position="174"/>
    </location>
</feature>
<feature type="transmembrane region" description="Helical" evidence="3">
    <location>
        <begin position="297"/>
        <end position="317"/>
    </location>
</feature>
<dbReference type="GO" id="GO:0042910">
    <property type="term" value="F:xenobiotic transmembrane transporter activity"/>
    <property type="evidence" value="ECO:0007669"/>
    <property type="project" value="InterPro"/>
</dbReference>
<feature type="region of interest" description="Disordered" evidence="2">
    <location>
        <begin position="246"/>
        <end position="267"/>
    </location>
</feature>
<dbReference type="GO" id="GO:0016020">
    <property type="term" value="C:membrane"/>
    <property type="evidence" value="ECO:0007669"/>
    <property type="project" value="InterPro"/>
</dbReference>
<feature type="transmembrane region" description="Helical" evidence="3">
    <location>
        <begin position="186"/>
        <end position="207"/>
    </location>
</feature>
<feature type="transmembrane region" description="Helical" evidence="3">
    <location>
        <begin position="87"/>
        <end position="113"/>
    </location>
</feature>
<keyword evidence="3" id="KW-0812">Transmembrane</keyword>
<dbReference type="EMBL" id="APAU02000295">
    <property type="protein sequence ID" value="EUB54246.1"/>
    <property type="molecule type" value="Genomic_DNA"/>
</dbReference>
<dbReference type="GO" id="GO:0015297">
    <property type="term" value="F:antiporter activity"/>
    <property type="evidence" value="ECO:0007669"/>
    <property type="project" value="InterPro"/>
</dbReference>
<feature type="transmembrane region" description="Helical" evidence="3">
    <location>
        <begin position="272"/>
        <end position="290"/>
    </location>
</feature>
<reference evidence="4 5" key="1">
    <citation type="journal article" date="2013" name="Nat. Genet.">
        <title>The genome of the hydatid tapeworm Echinococcus granulosus.</title>
        <authorList>
            <person name="Zheng H."/>
            <person name="Zhang W."/>
            <person name="Zhang L."/>
            <person name="Zhang Z."/>
            <person name="Li J."/>
            <person name="Lu G."/>
            <person name="Zhu Y."/>
            <person name="Wang Y."/>
            <person name="Huang Y."/>
            <person name="Liu J."/>
            <person name="Kang H."/>
            <person name="Chen J."/>
            <person name="Wang L."/>
            <person name="Chen A."/>
            <person name="Yu S."/>
            <person name="Gao Z."/>
            <person name="Jin L."/>
            <person name="Gu W."/>
            <person name="Wang Z."/>
            <person name="Zhao L."/>
            <person name="Shi B."/>
            <person name="Wen H."/>
            <person name="Lin R."/>
            <person name="Jones M.K."/>
            <person name="Brejova B."/>
            <person name="Vinar T."/>
            <person name="Zhao G."/>
            <person name="McManus D.P."/>
            <person name="Chen Z."/>
            <person name="Zhou Y."/>
            <person name="Wang S."/>
        </authorList>
    </citation>
    <scope>NUCLEOTIDE SEQUENCE [LARGE SCALE GENOMIC DNA]</scope>
</reference>
<name>W6U184_ECHGR</name>
<dbReference type="PANTHER" id="PTHR11206">
    <property type="entry name" value="MULTIDRUG RESISTANCE PROTEIN"/>
    <property type="match status" value="1"/>
</dbReference>
<evidence type="ECO:0000256" key="2">
    <source>
        <dbReference type="SAM" id="MobiDB-lite"/>
    </source>
</evidence>
<dbReference type="InterPro" id="IPR002528">
    <property type="entry name" value="MATE_fam"/>
</dbReference>
<evidence type="ECO:0000313" key="4">
    <source>
        <dbReference type="EMBL" id="EUB54246.1"/>
    </source>
</evidence>
<gene>
    <name evidence="4" type="ORF">EGR_10894</name>
</gene>
<evidence type="ECO:0000256" key="3">
    <source>
        <dbReference type="SAM" id="Phobius"/>
    </source>
</evidence>
<dbReference type="RefSeq" id="XP_024345442.1">
    <property type="nucleotide sequence ID" value="XM_024500143.1"/>
</dbReference>
<dbReference type="STRING" id="6210.W6U184"/>
<dbReference type="KEGG" id="egl:EGR_10894"/>
<dbReference type="AlphaFoldDB" id="W6U184"/>
<proteinExistence type="inferred from homology"/>
<keyword evidence="3" id="KW-0472">Membrane</keyword>
<dbReference type="GeneID" id="36346609"/>